<evidence type="ECO:0000313" key="4">
    <source>
        <dbReference type="Proteomes" id="UP000325577"/>
    </source>
</evidence>
<proteinExistence type="predicted"/>
<dbReference type="GO" id="GO:0004523">
    <property type="term" value="F:RNA-DNA hybrid ribonuclease activity"/>
    <property type="evidence" value="ECO:0007669"/>
    <property type="project" value="InterPro"/>
</dbReference>
<accession>A0A5J5BB48</accession>
<dbReference type="Pfam" id="PF13456">
    <property type="entry name" value="RVT_3"/>
    <property type="match status" value="1"/>
</dbReference>
<dbReference type="EMBL" id="CM018038">
    <property type="protein sequence ID" value="KAA8538431.1"/>
    <property type="molecule type" value="Genomic_DNA"/>
</dbReference>
<reference evidence="3 4" key="1">
    <citation type="submission" date="2019-09" db="EMBL/GenBank/DDBJ databases">
        <title>A chromosome-level genome assembly of the Chinese tupelo Nyssa sinensis.</title>
        <authorList>
            <person name="Yang X."/>
            <person name="Kang M."/>
            <person name="Yang Y."/>
            <person name="Xiong H."/>
            <person name="Wang M."/>
            <person name="Zhang Z."/>
            <person name="Wang Z."/>
            <person name="Wu H."/>
            <person name="Ma T."/>
            <person name="Liu J."/>
            <person name="Xi Z."/>
        </authorList>
    </citation>
    <scope>NUCLEOTIDE SEQUENCE [LARGE SCALE GENOMIC DNA]</scope>
    <source>
        <strain evidence="3">J267</strain>
        <tissue evidence="3">Leaf</tissue>
    </source>
</reference>
<dbReference type="InterPro" id="IPR044730">
    <property type="entry name" value="RNase_H-like_dom_plant"/>
</dbReference>
<keyword evidence="1" id="KW-0812">Transmembrane</keyword>
<evidence type="ECO:0000313" key="3">
    <source>
        <dbReference type="EMBL" id="KAA8538431.1"/>
    </source>
</evidence>
<organism evidence="3 4">
    <name type="scientific">Nyssa sinensis</name>
    <dbReference type="NCBI Taxonomy" id="561372"/>
    <lineage>
        <taxon>Eukaryota</taxon>
        <taxon>Viridiplantae</taxon>
        <taxon>Streptophyta</taxon>
        <taxon>Embryophyta</taxon>
        <taxon>Tracheophyta</taxon>
        <taxon>Spermatophyta</taxon>
        <taxon>Magnoliopsida</taxon>
        <taxon>eudicotyledons</taxon>
        <taxon>Gunneridae</taxon>
        <taxon>Pentapetalae</taxon>
        <taxon>asterids</taxon>
        <taxon>Cornales</taxon>
        <taxon>Nyssaceae</taxon>
        <taxon>Nyssa</taxon>
    </lineage>
</organism>
<dbReference type="GO" id="GO:0003676">
    <property type="term" value="F:nucleic acid binding"/>
    <property type="evidence" value="ECO:0007669"/>
    <property type="project" value="InterPro"/>
</dbReference>
<dbReference type="PANTHER" id="PTHR47723:SF19">
    <property type="entry name" value="POLYNUCLEOTIDYL TRANSFERASE, RIBONUCLEASE H-LIKE SUPERFAMILY PROTEIN"/>
    <property type="match status" value="1"/>
</dbReference>
<evidence type="ECO:0000259" key="2">
    <source>
        <dbReference type="Pfam" id="PF13456"/>
    </source>
</evidence>
<dbReference type="PANTHER" id="PTHR47723">
    <property type="entry name" value="OS05G0353850 PROTEIN"/>
    <property type="match status" value="1"/>
</dbReference>
<dbReference type="SUPFAM" id="SSF53098">
    <property type="entry name" value="Ribonuclease H-like"/>
    <property type="match status" value="1"/>
</dbReference>
<keyword evidence="4" id="KW-1185">Reference proteome</keyword>
<keyword evidence="1" id="KW-1133">Transmembrane helix</keyword>
<feature type="transmembrane region" description="Helical" evidence="1">
    <location>
        <begin position="66"/>
        <end position="88"/>
    </location>
</feature>
<dbReference type="InterPro" id="IPR012337">
    <property type="entry name" value="RNaseH-like_sf"/>
</dbReference>
<feature type="domain" description="RNase H type-1" evidence="2">
    <location>
        <begin position="37"/>
        <end position="119"/>
    </location>
</feature>
<dbReference type="Gene3D" id="3.30.420.10">
    <property type="entry name" value="Ribonuclease H-like superfamily/Ribonuclease H"/>
    <property type="match status" value="1"/>
</dbReference>
<sequence length="125" mass="13160">MLGFKEARLGVAYAVPGVMLIGAAKWKGPMKGLYKLNIDGSWCAEQGVGSVGGVIRDWRGSVIGGFGINLGFCCSAVLVEILAFLHGISFAKDIGMLDVAIEYDCLSVLSAVTSSSKTFRLLAIL</sequence>
<dbReference type="InterPro" id="IPR036397">
    <property type="entry name" value="RNaseH_sf"/>
</dbReference>
<dbReference type="CDD" id="cd06222">
    <property type="entry name" value="RNase_H_like"/>
    <property type="match status" value="1"/>
</dbReference>
<dbReference type="InterPro" id="IPR002156">
    <property type="entry name" value="RNaseH_domain"/>
</dbReference>
<protein>
    <recommendedName>
        <fullName evidence="2">RNase H type-1 domain-containing protein</fullName>
    </recommendedName>
</protein>
<feature type="transmembrane region" description="Helical" evidence="1">
    <location>
        <begin position="7"/>
        <end position="26"/>
    </location>
</feature>
<keyword evidence="1" id="KW-0472">Membrane</keyword>
<dbReference type="OrthoDB" id="1750738at2759"/>
<name>A0A5J5BB48_9ASTE</name>
<evidence type="ECO:0000256" key="1">
    <source>
        <dbReference type="SAM" id="Phobius"/>
    </source>
</evidence>
<dbReference type="InterPro" id="IPR053151">
    <property type="entry name" value="RNase_H-like"/>
</dbReference>
<dbReference type="AlphaFoldDB" id="A0A5J5BB48"/>
<dbReference type="Proteomes" id="UP000325577">
    <property type="component" value="Linkage Group LG15"/>
</dbReference>
<gene>
    <name evidence="3" type="ORF">F0562_028023</name>
</gene>